<evidence type="ECO:0000313" key="2">
    <source>
        <dbReference type="Proteomes" id="UP000008030"/>
    </source>
</evidence>
<organismHost>
    <name type="scientific">Spodoptera frugiperda</name>
    <name type="common">Fall armyworm</name>
    <dbReference type="NCBI Taxonomy" id="7108"/>
</organismHost>
<dbReference type="EMBL" id="AM398843">
    <property type="protein sequence ID" value="CAL44694.1"/>
    <property type="molecule type" value="Genomic_DNA"/>
</dbReference>
<dbReference type="Proteomes" id="UP000008030">
    <property type="component" value="Segment"/>
</dbReference>
<dbReference type="RefSeq" id="YP_762449.1">
    <property type="nucleotide sequence ID" value="NC_008361.1"/>
</dbReference>
<reference evidence="1 2" key="1">
    <citation type="journal article" date="2006" name="J. Virol.">
        <title>Genomic sequence of Spodoptera frugiperda Ascovirus 1a, an enveloped, double-stranded DNA insect virus that manipulates apoptosis for viral reproduction.</title>
        <authorList>
            <person name="Bideshi D.K."/>
            <person name="Demattei M.V."/>
            <person name="Rouleux-Bonnin F."/>
            <person name="Stasiak K."/>
            <person name="Tan Y."/>
            <person name="Bigot S."/>
            <person name="Bigot Y."/>
            <person name="Federici B.A."/>
        </authorList>
    </citation>
    <scope>NUCLEOTIDE SEQUENCE [LARGE SCALE GENOMIC DNA]</scope>
    <source>
        <strain evidence="2">SvAV-1a</strain>
    </source>
</reference>
<proteinExistence type="predicted"/>
<name>Q0E507_SFAVA</name>
<organism evidence="1 2">
    <name type="scientific">Spodoptera frugiperda ascovirus 1a</name>
    <name type="common">SfAV-1a</name>
    <dbReference type="NCBI Taxonomy" id="113370"/>
    <lineage>
        <taxon>Viruses</taxon>
        <taxon>Varidnaviria</taxon>
        <taxon>Bamfordvirae</taxon>
        <taxon>Nucleocytoviricota</taxon>
        <taxon>Megaviricetes</taxon>
        <taxon>Pimascovirales</taxon>
        <taxon>Pimascovirales incertae sedis</taxon>
        <taxon>Ascoviridae</taxon>
        <taxon>Ascovirus</taxon>
        <taxon>Ascovirus sfav1a</taxon>
    </lineage>
</organism>
<evidence type="ECO:0000313" key="1">
    <source>
        <dbReference type="EMBL" id="CAL44694.1"/>
    </source>
</evidence>
<sequence length="312" mass="35548">MTSVRQLLKLKSPLITSLYLFRISILRSIFGTRIGDLVYSSEMKALKRTTTHIDERPGGVKRDRRLHDYHATFRACYVETLCTLKSPVGDACRRIAILGDTNKCLNEAVDRLLMCESKLRPTIDVGRSTRLLFSLLLDAAKGRARRFLNDIDYNKWLLAEICMESQCDTPKALTIVSDPDTDLESYKPLYSKFGDDDENEPGLYHNYVRVYDFGEKYVLDVDLRCGTSKLKYVNFDIGDEDIDIITPVSDTVRKNVTTLLDMSLAAMDGQGWSTLNTVKMLMPDGCEDLTYVSDAFKVFVSTLYAYRNRMGR</sequence>
<dbReference type="GeneID" id="4306221"/>
<keyword evidence="2" id="KW-1185">Reference proteome</keyword>
<accession>Q0E507</accession>
<dbReference type="KEGG" id="vg:4306221"/>
<protein>
    <submittedName>
        <fullName evidence="1">35.6 kDa</fullName>
    </submittedName>
</protein>
<gene>
    <name evidence="1" type="primary">ORF094</name>
</gene>